<comment type="caution">
    <text evidence="2">The sequence shown here is derived from an EMBL/GenBank/DDBJ whole genome shotgun (WGS) entry which is preliminary data.</text>
</comment>
<dbReference type="AlphaFoldDB" id="A0A1B7P031"/>
<reference evidence="2 3" key="1">
    <citation type="submission" date="2015-07" db="EMBL/GenBank/DDBJ databases">
        <title>Emmonsia species relationships and genome sequence.</title>
        <authorList>
            <person name="Cuomo C.A."/>
            <person name="Schwartz I.S."/>
            <person name="Kenyon C."/>
            <person name="de Hoog G.S."/>
            <person name="Govender N.P."/>
            <person name="Botha A."/>
            <person name="Moreno L."/>
            <person name="de Vries M."/>
            <person name="Munoz J.F."/>
            <person name="Stielow J.B."/>
        </authorList>
    </citation>
    <scope>NUCLEOTIDE SEQUENCE [LARGE SCALE GENOMIC DNA]</scope>
    <source>
        <strain evidence="2 3">CBS 136260</strain>
    </source>
</reference>
<proteinExistence type="predicted"/>
<dbReference type="EMBL" id="LGUA01000315">
    <property type="protein sequence ID" value="OAX82370.1"/>
    <property type="molecule type" value="Genomic_DNA"/>
</dbReference>
<name>A0A1B7P031_9EURO</name>
<feature type="region of interest" description="Disordered" evidence="1">
    <location>
        <begin position="1"/>
        <end position="30"/>
    </location>
</feature>
<organism evidence="2 3">
    <name type="scientific">Emergomyces africanus</name>
    <dbReference type="NCBI Taxonomy" id="1955775"/>
    <lineage>
        <taxon>Eukaryota</taxon>
        <taxon>Fungi</taxon>
        <taxon>Dikarya</taxon>
        <taxon>Ascomycota</taxon>
        <taxon>Pezizomycotina</taxon>
        <taxon>Eurotiomycetes</taxon>
        <taxon>Eurotiomycetidae</taxon>
        <taxon>Onygenales</taxon>
        <taxon>Ajellomycetaceae</taxon>
        <taxon>Emergomyces</taxon>
    </lineage>
</organism>
<evidence type="ECO:0000256" key="1">
    <source>
        <dbReference type="SAM" id="MobiDB-lite"/>
    </source>
</evidence>
<gene>
    <name evidence="2" type="ORF">ACJ72_03287</name>
</gene>
<feature type="compositionally biased region" description="Low complexity" evidence="1">
    <location>
        <begin position="12"/>
        <end position="25"/>
    </location>
</feature>
<dbReference type="Proteomes" id="UP000091918">
    <property type="component" value="Unassembled WGS sequence"/>
</dbReference>
<evidence type="ECO:0000313" key="2">
    <source>
        <dbReference type="EMBL" id="OAX82370.1"/>
    </source>
</evidence>
<accession>A0A1B7P031</accession>
<dbReference type="STRING" id="1658172.A0A1B7P031"/>
<dbReference type="InterPro" id="IPR054208">
    <property type="entry name" value="DUF6914"/>
</dbReference>
<sequence>MFGKSGKSGTVPSSKSSANPSSAPDPVKERADAIKEAQGHALSHLPLNTLYIVLYIRSDPPRENDFHWGFYVHTHPFGGSKYHIRNLGSGWIPDHGPTGGVFKSNFLCVLVQIADVPEAKTPQLDQIMRSLDPSINAIPGISCRVWLFTVLQNLVHHGIVRCTDLAALQQECMGIGNQNMADAAVNRQPRPVTRSRLCL</sequence>
<keyword evidence="3" id="KW-1185">Reference proteome</keyword>
<dbReference type="OrthoDB" id="3016366at2759"/>
<evidence type="ECO:0000313" key="3">
    <source>
        <dbReference type="Proteomes" id="UP000091918"/>
    </source>
</evidence>
<dbReference type="Pfam" id="PF21858">
    <property type="entry name" value="DUF6914"/>
    <property type="match status" value="1"/>
</dbReference>
<protein>
    <submittedName>
        <fullName evidence="2">Uncharacterized protein</fullName>
    </submittedName>
</protein>